<gene>
    <name evidence="5" type="ORF">GCM10012275_35230</name>
</gene>
<dbReference type="PROSITE" id="PS51904">
    <property type="entry name" value="GLYCOSYL_HYDROL_F25_2"/>
    <property type="match status" value="1"/>
</dbReference>
<dbReference type="PANTHER" id="PTHR34135">
    <property type="entry name" value="LYSOZYME"/>
    <property type="match status" value="1"/>
</dbReference>
<dbReference type="Proteomes" id="UP000637578">
    <property type="component" value="Unassembled WGS sequence"/>
</dbReference>
<dbReference type="Pfam" id="PF01183">
    <property type="entry name" value="Glyco_hydro_25"/>
    <property type="match status" value="1"/>
</dbReference>
<dbReference type="GO" id="GO:0003796">
    <property type="term" value="F:lysozyme activity"/>
    <property type="evidence" value="ECO:0007669"/>
    <property type="project" value="InterPro"/>
</dbReference>
<feature type="region of interest" description="Disordered" evidence="4">
    <location>
        <begin position="286"/>
        <end position="311"/>
    </location>
</feature>
<proteinExistence type="inferred from homology"/>
<reference evidence="5" key="1">
    <citation type="journal article" date="2014" name="Int. J. Syst. Evol. Microbiol.">
        <title>Complete genome sequence of Corynebacterium casei LMG S-19264T (=DSM 44701T), isolated from a smear-ripened cheese.</title>
        <authorList>
            <consortium name="US DOE Joint Genome Institute (JGI-PGF)"/>
            <person name="Walter F."/>
            <person name="Albersmeier A."/>
            <person name="Kalinowski J."/>
            <person name="Ruckert C."/>
        </authorList>
    </citation>
    <scope>NUCLEOTIDE SEQUENCE</scope>
    <source>
        <strain evidence="5">CGMCC 4.5737</strain>
    </source>
</reference>
<evidence type="ECO:0000256" key="4">
    <source>
        <dbReference type="SAM" id="MobiDB-lite"/>
    </source>
</evidence>
<dbReference type="SUPFAM" id="SSF51445">
    <property type="entry name" value="(Trans)glycosidases"/>
    <property type="match status" value="1"/>
</dbReference>
<dbReference type="SMART" id="SM00641">
    <property type="entry name" value="Glyco_25"/>
    <property type="match status" value="1"/>
</dbReference>
<dbReference type="GO" id="GO:0016998">
    <property type="term" value="P:cell wall macromolecule catabolic process"/>
    <property type="evidence" value="ECO:0007669"/>
    <property type="project" value="InterPro"/>
</dbReference>
<dbReference type="InterPro" id="IPR017853">
    <property type="entry name" value="GH"/>
</dbReference>
<dbReference type="GO" id="GO:0009253">
    <property type="term" value="P:peptidoglycan catabolic process"/>
    <property type="evidence" value="ECO:0007669"/>
    <property type="project" value="InterPro"/>
</dbReference>
<dbReference type="PANTHER" id="PTHR34135:SF2">
    <property type="entry name" value="LYSOZYME"/>
    <property type="match status" value="1"/>
</dbReference>
<dbReference type="AlphaFoldDB" id="A0A8J3FXC9"/>
<dbReference type="EMBL" id="BMMK01000016">
    <property type="protein sequence ID" value="GGM61128.1"/>
    <property type="molecule type" value="Genomic_DNA"/>
</dbReference>
<dbReference type="CDD" id="cd00599">
    <property type="entry name" value="GH25_muramidase"/>
    <property type="match status" value="1"/>
</dbReference>
<comment type="caution">
    <text evidence="5">The sequence shown here is derived from an EMBL/GenBank/DDBJ whole genome shotgun (WGS) entry which is preliminary data.</text>
</comment>
<dbReference type="Gene3D" id="3.20.20.80">
    <property type="entry name" value="Glycosidases"/>
    <property type="match status" value="1"/>
</dbReference>
<keyword evidence="6" id="KW-1185">Reference proteome</keyword>
<comment type="similarity">
    <text evidence="1">Belongs to the glycosyl hydrolase 25 family.</text>
</comment>
<evidence type="ECO:0008006" key="7">
    <source>
        <dbReference type="Google" id="ProtNLM"/>
    </source>
</evidence>
<evidence type="ECO:0000256" key="1">
    <source>
        <dbReference type="ARBA" id="ARBA00010646"/>
    </source>
</evidence>
<dbReference type="InterPro" id="IPR002053">
    <property type="entry name" value="Glyco_hydro_25"/>
</dbReference>
<keyword evidence="2" id="KW-0378">Hydrolase</keyword>
<evidence type="ECO:0000313" key="5">
    <source>
        <dbReference type="EMBL" id="GGM61128.1"/>
    </source>
</evidence>
<evidence type="ECO:0000256" key="2">
    <source>
        <dbReference type="ARBA" id="ARBA00022801"/>
    </source>
</evidence>
<dbReference type="GO" id="GO:0016052">
    <property type="term" value="P:carbohydrate catabolic process"/>
    <property type="evidence" value="ECO:0007669"/>
    <property type="project" value="TreeGrafter"/>
</dbReference>
<reference evidence="5" key="2">
    <citation type="submission" date="2020-09" db="EMBL/GenBank/DDBJ databases">
        <authorList>
            <person name="Sun Q."/>
            <person name="Zhou Y."/>
        </authorList>
    </citation>
    <scope>NUCLEOTIDE SEQUENCE</scope>
    <source>
        <strain evidence="5">CGMCC 4.5737</strain>
    </source>
</reference>
<protein>
    <recommendedName>
        <fullName evidence="7">Lysozyme</fullName>
    </recommendedName>
</protein>
<evidence type="ECO:0000313" key="6">
    <source>
        <dbReference type="Proteomes" id="UP000637578"/>
    </source>
</evidence>
<name>A0A8J3FXC9_9PSEU</name>
<keyword evidence="3" id="KW-0326">Glycosidase</keyword>
<organism evidence="5 6">
    <name type="scientific">Longimycelium tulufanense</name>
    <dbReference type="NCBI Taxonomy" id="907463"/>
    <lineage>
        <taxon>Bacteria</taxon>
        <taxon>Bacillati</taxon>
        <taxon>Actinomycetota</taxon>
        <taxon>Actinomycetes</taxon>
        <taxon>Pseudonocardiales</taxon>
        <taxon>Pseudonocardiaceae</taxon>
        <taxon>Longimycelium</taxon>
    </lineage>
</organism>
<sequence length="311" mass="34256">MSTGIDVSSHQGNPDWGTVRGAGIEFAYIKASEGVGWTSPTLDSQFQGARGAGLAPGLYHFARPDTGNAPTAEADSFARHLHRLGAHGPGFLPPCLDIELTGGDLRAWCAAFVARLRDRLGRHRVMVYASTNFLLGHLGEPWADANNIWWWVAHYGRAPGQPGHVTPRVVMHQYTSSGRVNGIAGSVDMNRAMRPLSELTEGEDDMFTEDDRRRLVEIYEWWQHGIEGVRHAGAQALALYRVEQRLIEVHRLVEELKPTVATVVREALGDADPERVEQLVNRLTEKLDETAQRARPDTAGNGEASREQAAS</sequence>
<accession>A0A8J3FXC9</accession>
<evidence type="ECO:0000256" key="3">
    <source>
        <dbReference type="ARBA" id="ARBA00023295"/>
    </source>
</evidence>
<dbReference type="InterPro" id="IPR018077">
    <property type="entry name" value="Glyco_hydro_fam25_subgr"/>
</dbReference>
<dbReference type="RefSeq" id="WP_189059009.1">
    <property type="nucleotide sequence ID" value="NZ_BMMK01000016.1"/>
</dbReference>
<feature type="compositionally biased region" description="Basic and acidic residues" evidence="4">
    <location>
        <begin position="286"/>
        <end position="296"/>
    </location>
</feature>